<evidence type="ECO:0000313" key="2">
    <source>
        <dbReference type="Proteomes" id="UP000250321"/>
    </source>
</evidence>
<sequence length="77" mass="8530">MGFFFSNNCNQTPLLRTPKPQQIANPAICFNSQLLKCGTTGWTSGQRAGRKSWNYGFGLVIWVTASSRAIRDPCQSC</sequence>
<dbReference type="AlphaFoldDB" id="A0A314V3T6"/>
<accession>A0A314V3T6</accession>
<keyword evidence="2" id="KW-1185">Reference proteome</keyword>
<gene>
    <name evidence="1" type="ORF">Pyn_13582</name>
</gene>
<dbReference type="EMBL" id="PJQY01002850">
    <property type="protein sequence ID" value="PQM42299.1"/>
    <property type="molecule type" value="Genomic_DNA"/>
</dbReference>
<proteinExistence type="predicted"/>
<dbReference type="Proteomes" id="UP000250321">
    <property type="component" value="Unassembled WGS sequence"/>
</dbReference>
<name>A0A314V3T6_PRUYE</name>
<protein>
    <submittedName>
        <fullName evidence="1">Uncharacterized protein</fullName>
    </submittedName>
</protein>
<organism evidence="1 2">
    <name type="scientific">Prunus yedoensis var. nudiflora</name>
    <dbReference type="NCBI Taxonomy" id="2094558"/>
    <lineage>
        <taxon>Eukaryota</taxon>
        <taxon>Viridiplantae</taxon>
        <taxon>Streptophyta</taxon>
        <taxon>Embryophyta</taxon>
        <taxon>Tracheophyta</taxon>
        <taxon>Spermatophyta</taxon>
        <taxon>Magnoliopsida</taxon>
        <taxon>eudicotyledons</taxon>
        <taxon>Gunneridae</taxon>
        <taxon>Pentapetalae</taxon>
        <taxon>rosids</taxon>
        <taxon>fabids</taxon>
        <taxon>Rosales</taxon>
        <taxon>Rosaceae</taxon>
        <taxon>Amygdaloideae</taxon>
        <taxon>Amygdaleae</taxon>
        <taxon>Prunus</taxon>
    </lineage>
</organism>
<evidence type="ECO:0000313" key="1">
    <source>
        <dbReference type="EMBL" id="PQM42299.1"/>
    </source>
</evidence>
<comment type="caution">
    <text evidence="1">The sequence shown here is derived from an EMBL/GenBank/DDBJ whole genome shotgun (WGS) entry which is preliminary data.</text>
</comment>
<reference evidence="1 2" key="1">
    <citation type="submission" date="2018-02" db="EMBL/GenBank/DDBJ databases">
        <title>Draft genome of wild Prunus yedoensis var. nudiflora.</title>
        <authorList>
            <person name="Baek S."/>
            <person name="Kim J.-H."/>
            <person name="Choi K."/>
            <person name="Kim G.-B."/>
            <person name="Cho A."/>
            <person name="Jang H."/>
            <person name="Shin C.-H."/>
            <person name="Yu H.-J."/>
            <person name="Mun J.-H."/>
        </authorList>
    </citation>
    <scope>NUCLEOTIDE SEQUENCE [LARGE SCALE GENOMIC DNA]</scope>
    <source>
        <strain evidence="2">cv. Jeju island</strain>
        <tissue evidence="1">Leaf</tissue>
    </source>
</reference>